<dbReference type="EMBL" id="CAJOBH010105464">
    <property type="protein sequence ID" value="CAF4634556.1"/>
    <property type="molecule type" value="Genomic_DNA"/>
</dbReference>
<dbReference type="EMBL" id="CAJOBJ010181177">
    <property type="protein sequence ID" value="CAF4918739.1"/>
    <property type="molecule type" value="Genomic_DNA"/>
</dbReference>
<evidence type="ECO:0000313" key="3">
    <source>
        <dbReference type="Proteomes" id="UP000681720"/>
    </source>
</evidence>
<evidence type="ECO:0000313" key="2">
    <source>
        <dbReference type="EMBL" id="CAF4918739.1"/>
    </source>
</evidence>
<accession>A0A8S3CGJ0</accession>
<proteinExistence type="predicted"/>
<name>A0A8S3CGJ0_9BILA</name>
<feature type="non-terminal residue" evidence="2">
    <location>
        <position position="80"/>
    </location>
</feature>
<dbReference type="Proteomes" id="UP000681967">
    <property type="component" value="Unassembled WGS sequence"/>
</dbReference>
<dbReference type="Proteomes" id="UP000681720">
    <property type="component" value="Unassembled WGS sequence"/>
</dbReference>
<evidence type="ECO:0000313" key="1">
    <source>
        <dbReference type="EMBL" id="CAF4634556.1"/>
    </source>
</evidence>
<organism evidence="2 3">
    <name type="scientific">Rotaria magnacalcarata</name>
    <dbReference type="NCBI Taxonomy" id="392030"/>
    <lineage>
        <taxon>Eukaryota</taxon>
        <taxon>Metazoa</taxon>
        <taxon>Spiralia</taxon>
        <taxon>Gnathifera</taxon>
        <taxon>Rotifera</taxon>
        <taxon>Eurotatoria</taxon>
        <taxon>Bdelloidea</taxon>
        <taxon>Philodinida</taxon>
        <taxon>Philodinidae</taxon>
        <taxon>Rotaria</taxon>
    </lineage>
</organism>
<sequence length="80" mass="9268">EIPLRFYGFEPIHVMQGKILCDKQGAILSSDNNFSILFHNAMIDNNQLNENHHIGDFIPTLKDPIKFKQLLTHRTYRTTG</sequence>
<gene>
    <name evidence="1" type="ORF">BYL167_LOCUS41505</name>
    <name evidence="2" type="ORF">GIL414_LOCUS52695</name>
</gene>
<reference evidence="2" key="1">
    <citation type="submission" date="2021-02" db="EMBL/GenBank/DDBJ databases">
        <authorList>
            <person name="Nowell W R."/>
        </authorList>
    </citation>
    <scope>NUCLEOTIDE SEQUENCE</scope>
</reference>
<protein>
    <submittedName>
        <fullName evidence="2">Uncharacterized protein</fullName>
    </submittedName>
</protein>
<comment type="caution">
    <text evidence="2">The sequence shown here is derived from an EMBL/GenBank/DDBJ whole genome shotgun (WGS) entry which is preliminary data.</text>
</comment>
<feature type="non-terminal residue" evidence="2">
    <location>
        <position position="1"/>
    </location>
</feature>
<dbReference type="AlphaFoldDB" id="A0A8S3CGJ0"/>